<feature type="compositionally biased region" description="Acidic residues" evidence="4">
    <location>
        <begin position="49"/>
        <end position="61"/>
    </location>
</feature>
<feature type="domain" description="ShKT" evidence="5">
    <location>
        <begin position="182"/>
        <end position="222"/>
    </location>
</feature>
<dbReference type="SMART" id="SM00254">
    <property type="entry name" value="ShKT"/>
    <property type="match status" value="3"/>
</dbReference>
<protein>
    <recommendedName>
        <fullName evidence="5">ShKT domain-containing protein</fullName>
    </recommendedName>
</protein>
<dbReference type="InterPro" id="IPR003582">
    <property type="entry name" value="ShKT_dom"/>
</dbReference>
<evidence type="ECO:0000256" key="4">
    <source>
        <dbReference type="SAM" id="MobiDB-lite"/>
    </source>
</evidence>
<keyword evidence="7" id="KW-1185">Reference proteome</keyword>
<sequence>MHPLTLKTGGCVALKFLCEVEMFSVTVIEYCRRTCNKCDETTPKPEEPNLSDEIDDDEEDEKPSSSGDQKQNNKNNKAPTSGDKNGPGGNAAGPGSNAGNPQGGNGPPGNGGQQPNSGNGQNTGINQPSSNNCVDLVNPTTGVSDCPSRAHLCKNPLYKQLMESQCPKTCGKCPPSAPSLVCRDMINKVTGVSDCPNRAQLCRNPLYSSLMRQQCPFTCGYCV</sequence>
<gene>
    <name evidence="6" type="ORF">CYNAS_LOCUS970</name>
</gene>
<feature type="compositionally biased region" description="Polar residues" evidence="4">
    <location>
        <begin position="123"/>
        <end position="133"/>
    </location>
</feature>
<dbReference type="Gene3D" id="1.10.10.1940">
    <property type="match status" value="1"/>
</dbReference>
<dbReference type="Proteomes" id="UP001176961">
    <property type="component" value="Unassembled WGS sequence"/>
</dbReference>
<feature type="domain" description="ShKT" evidence="5">
    <location>
        <begin position="133"/>
        <end position="173"/>
    </location>
</feature>
<feature type="compositionally biased region" description="Gly residues" evidence="4">
    <location>
        <begin position="101"/>
        <end position="112"/>
    </location>
</feature>
<dbReference type="AlphaFoldDB" id="A0AA36DJU6"/>
<organism evidence="6 7">
    <name type="scientific">Cylicocyclus nassatus</name>
    <name type="common">Nematode worm</name>
    <dbReference type="NCBI Taxonomy" id="53992"/>
    <lineage>
        <taxon>Eukaryota</taxon>
        <taxon>Metazoa</taxon>
        <taxon>Ecdysozoa</taxon>
        <taxon>Nematoda</taxon>
        <taxon>Chromadorea</taxon>
        <taxon>Rhabditida</taxon>
        <taxon>Rhabditina</taxon>
        <taxon>Rhabditomorpha</taxon>
        <taxon>Strongyloidea</taxon>
        <taxon>Strongylidae</taxon>
        <taxon>Cylicocyclus</taxon>
    </lineage>
</organism>
<keyword evidence="1" id="KW-0732">Signal</keyword>
<dbReference type="FunFam" id="1.10.10.1940:FF:000002">
    <property type="entry name" value="PHAryngeal gland Toxin-related"/>
    <property type="match status" value="2"/>
</dbReference>
<feature type="region of interest" description="Disordered" evidence="4">
    <location>
        <begin position="37"/>
        <end position="133"/>
    </location>
</feature>
<feature type="compositionally biased region" description="Low complexity" evidence="4">
    <location>
        <begin position="113"/>
        <end position="122"/>
    </location>
</feature>
<feature type="compositionally biased region" description="Basic and acidic residues" evidence="4">
    <location>
        <begin position="37"/>
        <end position="47"/>
    </location>
</feature>
<dbReference type="EMBL" id="CATQJL010000001">
    <property type="protein sequence ID" value="CAJ0588987.1"/>
    <property type="molecule type" value="Genomic_DNA"/>
</dbReference>
<proteinExistence type="predicted"/>
<dbReference type="PANTHER" id="PTHR46219">
    <property type="entry name" value="PROTEIN CBG11138"/>
    <property type="match status" value="1"/>
</dbReference>
<dbReference type="Pfam" id="PF01549">
    <property type="entry name" value="ShK"/>
    <property type="match status" value="3"/>
</dbReference>
<dbReference type="PANTHER" id="PTHR46219:SF5">
    <property type="entry name" value="SHKT DOMAIN-CONTAINING PROTEIN"/>
    <property type="match status" value="1"/>
</dbReference>
<accession>A0AA36DJU6</accession>
<evidence type="ECO:0000313" key="7">
    <source>
        <dbReference type="Proteomes" id="UP001176961"/>
    </source>
</evidence>
<comment type="caution">
    <text evidence="6">The sequence shown here is derived from an EMBL/GenBank/DDBJ whole genome shotgun (WGS) entry which is preliminary data.</text>
</comment>
<evidence type="ECO:0000256" key="3">
    <source>
        <dbReference type="PROSITE-ProRule" id="PRU01005"/>
    </source>
</evidence>
<evidence type="ECO:0000256" key="2">
    <source>
        <dbReference type="ARBA" id="ARBA00023157"/>
    </source>
</evidence>
<feature type="compositionally biased region" description="Polar residues" evidence="4">
    <location>
        <begin position="69"/>
        <end position="83"/>
    </location>
</feature>
<reference evidence="6" key="1">
    <citation type="submission" date="2023-07" db="EMBL/GenBank/DDBJ databases">
        <authorList>
            <consortium name="CYATHOMIX"/>
        </authorList>
    </citation>
    <scope>NUCLEOTIDE SEQUENCE</scope>
    <source>
        <strain evidence="6">N/A</strain>
    </source>
</reference>
<dbReference type="Gene3D" id="1.10.10.1870">
    <property type="entry name" value="ShTK domain-like"/>
    <property type="match status" value="1"/>
</dbReference>
<dbReference type="PROSITE" id="PS51670">
    <property type="entry name" value="SHKT"/>
    <property type="match status" value="2"/>
</dbReference>
<evidence type="ECO:0000313" key="6">
    <source>
        <dbReference type="EMBL" id="CAJ0588987.1"/>
    </source>
</evidence>
<keyword evidence="2" id="KW-1015">Disulfide bond</keyword>
<name>A0AA36DJU6_CYLNA</name>
<comment type="caution">
    <text evidence="3">Lacks conserved residue(s) required for the propagation of feature annotation.</text>
</comment>
<evidence type="ECO:0000259" key="5">
    <source>
        <dbReference type="PROSITE" id="PS51670"/>
    </source>
</evidence>
<evidence type="ECO:0000256" key="1">
    <source>
        <dbReference type="ARBA" id="ARBA00022729"/>
    </source>
</evidence>